<dbReference type="PROSITE" id="PS00041">
    <property type="entry name" value="HTH_ARAC_FAMILY_1"/>
    <property type="match status" value="1"/>
</dbReference>
<evidence type="ECO:0000313" key="6">
    <source>
        <dbReference type="Proteomes" id="UP000050872"/>
    </source>
</evidence>
<keyword evidence="1" id="KW-0805">Transcription regulation</keyword>
<evidence type="ECO:0000256" key="3">
    <source>
        <dbReference type="ARBA" id="ARBA00023163"/>
    </source>
</evidence>
<dbReference type="PATRIC" id="fig|1423770.3.peg.1942"/>
<dbReference type="EMBL" id="AZEZ01000004">
    <property type="protein sequence ID" value="KRL45890.1"/>
    <property type="molecule type" value="Genomic_DNA"/>
</dbReference>
<evidence type="ECO:0000256" key="2">
    <source>
        <dbReference type="ARBA" id="ARBA00023125"/>
    </source>
</evidence>
<dbReference type="AlphaFoldDB" id="A0A0R1QUT1"/>
<gene>
    <name evidence="5" type="ORF">FD29_GL001891</name>
</gene>
<organism evidence="5 6">
    <name type="scientific">Companilactobacillus mindensis DSM 14500</name>
    <dbReference type="NCBI Taxonomy" id="1423770"/>
    <lineage>
        <taxon>Bacteria</taxon>
        <taxon>Bacillati</taxon>
        <taxon>Bacillota</taxon>
        <taxon>Bacilli</taxon>
        <taxon>Lactobacillales</taxon>
        <taxon>Lactobacillaceae</taxon>
        <taxon>Companilactobacillus</taxon>
    </lineage>
</organism>
<dbReference type="PRINTS" id="PR00032">
    <property type="entry name" value="HTHARAC"/>
</dbReference>
<dbReference type="STRING" id="1423770.FD29_GL001891"/>
<evidence type="ECO:0000259" key="4">
    <source>
        <dbReference type="PROSITE" id="PS01124"/>
    </source>
</evidence>
<dbReference type="GO" id="GO:0043565">
    <property type="term" value="F:sequence-specific DNA binding"/>
    <property type="evidence" value="ECO:0007669"/>
    <property type="project" value="InterPro"/>
</dbReference>
<feature type="domain" description="HTH araC/xylS-type" evidence="4">
    <location>
        <begin position="70"/>
        <end position="168"/>
    </location>
</feature>
<keyword evidence="6" id="KW-1185">Reference proteome</keyword>
<dbReference type="GO" id="GO:0003700">
    <property type="term" value="F:DNA-binding transcription factor activity"/>
    <property type="evidence" value="ECO:0007669"/>
    <property type="project" value="InterPro"/>
</dbReference>
<dbReference type="InterPro" id="IPR020449">
    <property type="entry name" value="Tscrpt_reg_AraC-type_HTH"/>
</dbReference>
<accession>A0A0R1QUT1</accession>
<dbReference type="PROSITE" id="PS01124">
    <property type="entry name" value="HTH_ARAC_FAMILY_2"/>
    <property type="match status" value="1"/>
</dbReference>
<protein>
    <submittedName>
        <fullName evidence="5">Transcription regulator</fullName>
    </submittedName>
</protein>
<dbReference type="InterPro" id="IPR009057">
    <property type="entry name" value="Homeodomain-like_sf"/>
</dbReference>
<dbReference type="SMART" id="SM00342">
    <property type="entry name" value="HTH_ARAC"/>
    <property type="match status" value="1"/>
</dbReference>
<keyword evidence="2" id="KW-0238">DNA-binding</keyword>
<keyword evidence="3" id="KW-0804">Transcription</keyword>
<dbReference type="SUPFAM" id="SSF46689">
    <property type="entry name" value="Homeodomain-like"/>
    <property type="match status" value="1"/>
</dbReference>
<reference evidence="5 6" key="1">
    <citation type="journal article" date="2015" name="Genome Announc.">
        <title>Expanding the biotechnology potential of lactobacilli through comparative genomics of 213 strains and associated genera.</title>
        <authorList>
            <person name="Sun Z."/>
            <person name="Harris H.M."/>
            <person name="McCann A."/>
            <person name="Guo C."/>
            <person name="Argimon S."/>
            <person name="Zhang W."/>
            <person name="Yang X."/>
            <person name="Jeffery I.B."/>
            <person name="Cooney J.C."/>
            <person name="Kagawa T.F."/>
            <person name="Liu W."/>
            <person name="Song Y."/>
            <person name="Salvetti E."/>
            <person name="Wrobel A."/>
            <person name="Rasinkangas P."/>
            <person name="Parkhill J."/>
            <person name="Rea M.C."/>
            <person name="O'Sullivan O."/>
            <person name="Ritari J."/>
            <person name="Douillard F.P."/>
            <person name="Paul Ross R."/>
            <person name="Yang R."/>
            <person name="Briner A.E."/>
            <person name="Felis G.E."/>
            <person name="de Vos W.M."/>
            <person name="Barrangou R."/>
            <person name="Klaenhammer T.R."/>
            <person name="Caufield P.W."/>
            <person name="Cui Y."/>
            <person name="Zhang H."/>
            <person name="O'Toole P.W."/>
        </authorList>
    </citation>
    <scope>NUCLEOTIDE SEQUENCE [LARGE SCALE GENOMIC DNA]</scope>
    <source>
        <strain evidence="5 6">DSM 14500</strain>
    </source>
</reference>
<sequence>MSCKNTRQQDSLTKVQGQLSNIRQLLKQPLTDLSRLEIMSCFYGLLHELGANFNQPQISPTTNPNLPLLNTVMSNINQNYAENIDGNTLAEQFHVSLTTLNKQFNFNIQMSVNRYLRMIRLMNSRKLLLETDWTIDYIAASCGFSSNKTFNRNFKAWKGLTPSEYRACFAQDHKIDTNCL</sequence>
<name>A0A0R1QUT1_9LACO</name>
<evidence type="ECO:0000256" key="1">
    <source>
        <dbReference type="ARBA" id="ARBA00023015"/>
    </source>
</evidence>
<dbReference type="Proteomes" id="UP000050872">
    <property type="component" value="Unassembled WGS sequence"/>
</dbReference>
<dbReference type="InterPro" id="IPR018062">
    <property type="entry name" value="HTH_AraC-typ_CS"/>
</dbReference>
<dbReference type="Gene3D" id="1.10.10.60">
    <property type="entry name" value="Homeodomain-like"/>
    <property type="match status" value="2"/>
</dbReference>
<dbReference type="PANTHER" id="PTHR43280">
    <property type="entry name" value="ARAC-FAMILY TRANSCRIPTIONAL REGULATOR"/>
    <property type="match status" value="1"/>
</dbReference>
<dbReference type="InterPro" id="IPR018060">
    <property type="entry name" value="HTH_AraC"/>
</dbReference>
<dbReference type="Pfam" id="PF12833">
    <property type="entry name" value="HTH_18"/>
    <property type="match status" value="1"/>
</dbReference>
<comment type="caution">
    <text evidence="5">The sequence shown here is derived from an EMBL/GenBank/DDBJ whole genome shotgun (WGS) entry which is preliminary data.</text>
</comment>
<dbReference type="PANTHER" id="PTHR43280:SF28">
    <property type="entry name" value="HTH-TYPE TRANSCRIPTIONAL ACTIVATOR RHAS"/>
    <property type="match status" value="1"/>
</dbReference>
<dbReference type="RefSeq" id="WP_235804239.1">
    <property type="nucleotide sequence ID" value="NZ_AZEZ01000004.1"/>
</dbReference>
<proteinExistence type="predicted"/>
<evidence type="ECO:0000313" key="5">
    <source>
        <dbReference type="EMBL" id="KRL45890.1"/>
    </source>
</evidence>